<dbReference type="GO" id="GO:0042813">
    <property type="term" value="F:Wnt receptor activity"/>
    <property type="evidence" value="ECO:0007669"/>
    <property type="project" value="TreeGrafter"/>
</dbReference>
<evidence type="ECO:0000256" key="14">
    <source>
        <dbReference type="PROSITE-ProRule" id="PRU00076"/>
    </source>
</evidence>
<dbReference type="InterPro" id="IPR050778">
    <property type="entry name" value="Cueball_EGF_LRP_Nidogen"/>
</dbReference>
<evidence type="ECO:0000256" key="1">
    <source>
        <dbReference type="ARBA" id="ARBA00004251"/>
    </source>
</evidence>
<keyword evidence="11" id="KW-0325">Glycoprotein</keyword>
<evidence type="ECO:0000256" key="10">
    <source>
        <dbReference type="ARBA" id="ARBA00023157"/>
    </source>
</evidence>
<reference evidence="18" key="1">
    <citation type="submission" date="2021-12" db="EMBL/GenBank/DDBJ databases">
        <authorList>
            <person name="King R."/>
        </authorList>
    </citation>
    <scope>NUCLEOTIDE SEQUENCE</scope>
</reference>
<dbReference type="SUPFAM" id="SSF57196">
    <property type="entry name" value="EGF/Laminin"/>
    <property type="match status" value="3"/>
</dbReference>
<evidence type="ECO:0000256" key="16">
    <source>
        <dbReference type="SAM" id="SignalP"/>
    </source>
</evidence>
<dbReference type="SMART" id="SM00181">
    <property type="entry name" value="EGF"/>
    <property type="match status" value="3"/>
</dbReference>
<feature type="repeat" description="LDL-receptor class B" evidence="15">
    <location>
        <begin position="199"/>
        <end position="244"/>
    </location>
</feature>
<dbReference type="AlphaFoldDB" id="A0A9P0C681"/>
<evidence type="ECO:0000256" key="3">
    <source>
        <dbReference type="ARBA" id="ARBA00022536"/>
    </source>
</evidence>
<dbReference type="GO" id="GO:0007283">
    <property type="term" value="P:spermatogenesis"/>
    <property type="evidence" value="ECO:0007669"/>
    <property type="project" value="UniProtKB-KW"/>
</dbReference>
<sequence length="447" mass="50497">MCKTQCLLAAISLTIGLVNAWDIAITTGDQLEFYSNQTKINSEGMRFRDLTALAYDAVHNMLLFVDRQNDNASIFSYHLATKKYQSLVRRRSFENIQGLAFDPVMSLLFWTDTNERSIFWISLKPGSKNELYGNLLIKMDDEMPRAIAVDSCRGYIYWTNTNITKPSIERARFDGTDRKVVVNTDLFMPVSIAVDQRTKRLYWADDKEGIHYSIESSNLDGNDRKTVLSGTYHQPNTLTISKDSVYWVDWGFRSVWKLAKDASADVEPFELLKFSNEVPFGIVANYDISDQIEGSNDCAALQRLSQNKSAINDTFNIPRDIGLFCLHGVKLDGKLECKCSPGYTGERCEVSVCYNFCFQGDCTLSSEGQPMCRCQNGFSGIRCELDACKGYCLNNGVCSRSRQNPTCQCGTDYEGSRCETLKVYTTTNTSVPVTSVKEHCKYVYKCS</sequence>
<keyword evidence="2" id="KW-1003">Cell membrane</keyword>
<evidence type="ECO:0000256" key="2">
    <source>
        <dbReference type="ARBA" id="ARBA00022475"/>
    </source>
</evidence>
<dbReference type="Gene3D" id="2.120.10.30">
    <property type="entry name" value="TolB, C-terminal domain"/>
    <property type="match status" value="1"/>
</dbReference>
<dbReference type="InterPro" id="IPR011042">
    <property type="entry name" value="6-blade_b-propeller_TolB-like"/>
</dbReference>
<dbReference type="GO" id="GO:0005886">
    <property type="term" value="C:plasma membrane"/>
    <property type="evidence" value="ECO:0007669"/>
    <property type="project" value="UniProtKB-SubCell"/>
</dbReference>
<dbReference type="GO" id="GO:0060070">
    <property type="term" value="P:canonical Wnt signaling pathway"/>
    <property type="evidence" value="ECO:0007669"/>
    <property type="project" value="TreeGrafter"/>
</dbReference>
<keyword evidence="6" id="KW-0221">Differentiation</keyword>
<keyword evidence="8" id="KW-0896">Oogenesis</keyword>
<dbReference type="InterPro" id="IPR000742">
    <property type="entry name" value="EGF"/>
</dbReference>
<feature type="domain" description="EGF-like" evidence="17">
    <location>
        <begin position="384"/>
        <end position="419"/>
    </location>
</feature>
<accession>A0A9P0C681</accession>
<dbReference type="PANTHER" id="PTHR46513:SF42">
    <property type="entry name" value="PROTEIN CUEBALL"/>
    <property type="match status" value="1"/>
</dbReference>
<keyword evidence="7" id="KW-0744">Spermatogenesis</keyword>
<comment type="subcellular location">
    <subcellularLocation>
        <location evidence="1">Cell membrane</location>
        <topology evidence="1">Single-pass type I membrane protein</topology>
    </subcellularLocation>
</comment>
<dbReference type="PROSITE" id="PS51120">
    <property type="entry name" value="LDLRB"/>
    <property type="match status" value="2"/>
</dbReference>
<keyword evidence="3 14" id="KW-0245">EGF-like domain</keyword>
<dbReference type="SUPFAM" id="SSF63825">
    <property type="entry name" value="YWTD domain"/>
    <property type="match status" value="1"/>
</dbReference>
<keyword evidence="10 14" id="KW-1015">Disulfide bond</keyword>
<dbReference type="GO" id="GO:0048477">
    <property type="term" value="P:oogenesis"/>
    <property type="evidence" value="ECO:0007669"/>
    <property type="project" value="UniProtKB-KW"/>
</dbReference>
<feature type="disulfide bond" evidence="14">
    <location>
        <begin position="409"/>
        <end position="418"/>
    </location>
</feature>
<evidence type="ECO:0000256" key="11">
    <source>
        <dbReference type="ARBA" id="ARBA00023180"/>
    </source>
</evidence>
<organism evidence="18 19">
    <name type="scientific">Diatraea saccharalis</name>
    <name type="common">sugarcane borer</name>
    <dbReference type="NCBI Taxonomy" id="40085"/>
    <lineage>
        <taxon>Eukaryota</taxon>
        <taxon>Metazoa</taxon>
        <taxon>Ecdysozoa</taxon>
        <taxon>Arthropoda</taxon>
        <taxon>Hexapoda</taxon>
        <taxon>Insecta</taxon>
        <taxon>Pterygota</taxon>
        <taxon>Neoptera</taxon>
        <taxon>Endopterygota</taxon>
        <taxon>Lepidoptera</taxon>
        <taxon>Glossata</taxon>
        <taxon>Ditrysia</taxon>
        <taxon>Pyraloidea</taxon>
        <taxon>Crambidae</taxon>
        <taxon>Crambinae</taxon>
        <taxon>Diatraea</taxon>
    </lineage>
</organism>
<feature type="chain" id="PRO_5040296731" description="Protein cueball" evidence="16">
    <location>
        <begin position="21"/>
        <end position="447"/>
    </location>
</feature>
<dbReference type="OrthoDB" id="382013at2759"/>
<keyword evidence="19" id="KW-1185">Reference proteome</keyword>
<comment type="caution">
    <text evidence="14">Lacks conserved residue(s) required for the propagation of feature annotation.</text>
</comment>
<dbReference type="PROSITE" id="PS00022">
    <property type="entry name" value="EGF_1"/>
    <property type="match status" value="1"/>
</dbReference>
<evidence type="ECO:0000256" key="6">
    <source>
        <dbReference type="ARBA" id="ARBA00022782"/>
    </source>
</evidence>
<feature type="signal peptide" evidence="16">
    <location>
        <begin position="1"/>
        <end position="20"/>
    </location>
</feature>
<evidence type="ECO:0000256" key="15">
    <source>
        <dbReference type="PROSITE-ProRule" id="PRU00461"/>
    </source>
</evidence>
<dbReference type="EMBL" id="OU893337">
    <property type="protein sequence ID" value="CAH0761346.1"/>
    <property type="molecule type" value="Genomic_DNA"/>
</dbReference>
<evidence type="ECO:0000256" key="7">
    <source>
        <dbReference type="ARBA" id="ARBA00022871"/>
    </source>
</evidence>
<evidence type="ECO:0000256" key="13">
    <source>
        <dbReference type="ARBA" id="ARBA00040020"/>
    </source>
</evidence>
<dbReference type="Proteomes" id="UP001153714">
    <property type="component" value="Chromosome 6"/>
</dbReference>
<keyword evidence="9" id="KW-0472">Membrane</keyword>
<evidence type="ECO:0000256" key="9">
    <source>
        <dbReference type="ARBA" id="ARBA00023136"/>
    </source>
</evidence>
<evidence type="ECO:0000313" key="19">
    <source>
        <dbReference type="Proteomes" id="UP001153714"/>
    </source>
</evidence>
<evidence type="ECO:0000256" key="5">
    <source>
        <dbReference type="ARBA" id="ARBA00022737"/>
    </source>
</evidence>
<dbReference type="Pfam" id="PF00058">
    <property type="entry name" value="Ldl_recept_b"/>
    <property type="match status" value="2"/>
</dbReference>
<dbReference type="PROSITE" id="PS50026">
    <property type="entry name" value="EGF_3"/>
    <property type="match status" value="1"/>
</dbReference>
<gene>
    <name evidence="18" type="ORF">DIATSA_LOCUS11423</name>
</gene>
<evidence type="ECO:0000256" key="8">
    <source>
        <dbReference type="ARBA" id="ARBA00022943"/>
    </source>
</evidence>
<keyword evidence="4 16" id="KW-0732">Signal</keyword>
<evidence type="ECO:0000313" key="18">
    <source>
        <dbReference type="EMBL" id="CAH0761346.1"/>
    </source>
</evidence>
<reference evidence="18" key="2">
    <citation type="submission" date="2022-10" db="EMBL/GenBank/DDBJ databases">
        <authorList>
            <consortium name="ENA_rothamsted_submissions"/>
            <consortium name="culmorum"/>
            <person name="King R."/>
        </authorList>
    </citation>
    <scope>NUCLEOTIDE SEQUENCE</scope>
</reference>
<dbReference type="InterPro" id="IPR000033">
    <property type="entry name" value="LDLR_classB_rpt"/>
</dbReference>
<evidence type="ECO:0000256" key="12">
    <source>
        <dbReference type="ARBA" id="ARBA00038070"/>
    </source>
</evidence>
<keyword evidence="5" id="KW-0677">Repeat</keyword>
<feature type="disulfide bond" evidence="14">
    <location>
        <begin position="388"/>
        <end position="398"/>
    </location>
</feature>
<dbReference type="PANTHER" id="PTHR46513">
    <property type="entry name" value="VITELLOGENIN RECEPTOR-LIKE PROTEIN-RELATED-RELATED"/>
    <property type="match status" value="1"/>
</dbReference>
<dbReference type="SMART" id="SM00135">
    <property type="entry name" value="LY"/>
    <property type="match status" value="5"/>
</dbReference>
<evidence type="ECO:0000256" key="4">
    <source>
        <dbReference type="ARBA" id="ARBA00022729"/>
    </source>
</evidence>
<dbReference type="GO" id="GO:0017147">
    <property type="term" value="F:Wnt-protein binding"/>
    <property type="evidence" value="ECO:0007669"/>
    <property type="project" value="TreeGrafter"/>
</dbReference>
<name>A0A9P0C681_9NEOP</name>
<evidence type="ECO:0000259" key="17">
    <source>
        <dbReference type="PROSITE" id="PS50026"/>
    </source>
</evidence>
<dbReference type="Gene3D" id="2.10.25.10">
    <property type="entry name" value="Laminin"/>
    <property type="match status" value="3"/>
</dbReference>
<comment type="similarity">
    <text evidence="12">Belongs to the cueball family.</text>
</comment>
<protein>
    <recommendedName>
        <fullName evidence="13">Protein cueball</fullName>
    </recommendedName>
</protein>
<feature type="repeat" description="LDL-receptor class B" evidence="15">
    <location>
        <begin position="154"/>
        <end position="198"/>
    </location>
</feature>
<proteinExistence type="inferred from homology"/>